<feature type="non-terminal residue" evidence="2">
    <location>
        <position position="106"/>
    </location>
</feature>
<dbReference type="PANTHER" id="PTHR46142">
    <property type="match status" value="1"/>
</dbReference>
<feature type="non-terminal residue" evidence="2">
    <location>
        <position position="1"/>
    </location>
</feature>
<dbReference type="InterPro" id="IPR029068">
    <property type="entry name" value="Glyas_Bleomycin-R_OHBP_Dase"/>
</dbReference>
<name>A0AA38FPC6_TAXCH</name>
<dbReference type="AlphaFoldDB" id="A0AA38FPC6"/>
<proteinExistence type="predicted"/>
<gene>
    <name evidence="2" type="ORF">KI387_035516</name>
</gene>
<accession>A0AA38FPC6</accession>
<evidence type="ECO:0000313" key="3">
    <source>
        <dbReference type="Proteomes" id="UP000824469"/>
    </source>
</evidence>
<dbReference type="Gene3D" id="3.10.180.10">
    <property type="entry name" value="2,3-Dihydroxybiphenyl 1,2-Dioxygenase, domain 1"/>
    <property type="match status" value="1"/>
</dbReference>
<comment type="caution">
    <text evidence="2">The sequence shown here is derived from an EMBL/GenBank/DDBJ whole genome shotgun (WGS) entry which is preliminary data.</text>
</comment>
<dbReference type="SUPFAM" id="SSF54593">
    <property type="entry name" value="Glyoxalase/Bleomycin resistance protein/Dihydroxybiphenyl dioxygenase"/>
    <property type="match status" value="1"/>
</dbReference>
<dbReference type="PROSITE" id="PS51819">
    <property type="entry name" value="VOC"/>
    <property type="match status" value="1"/>
</dbReference>
<dbReference type="EMBL" id="JAHRHJ020000007">
    <property type="protein sequence ID" value="KAH9307605.1"/>
    <property type="molecule type" value="Genomic_DNA"/>
</dbReference>
<evidence type="ECO:0000259" key="1">
    <source>
        <dbReference type="PROSITE" id="PS51819"/>
    </source>
</evidence>
<protein>
    <recommendedName>
        <fullName evidence="1">VOC domain-containing protein</fullName>
    </recommendedName>
</protein>
<sequence>LFNYGVGIHLLQEEISDPPTQKYKNNINPRDNHISFQCTDISRSEKWLRENGIHHVKRVVRVEEEEGTENNIEQLFFHDPDGYMIEICNCENSQHSVFPLSPTYGH</sequence>
<dbReference type="InterPro" id="IPR037523">
    <property type="entry name" value="VOC_core"/>
</dbReference>
<reference evidence="2 3" key="1">
    <citation type="journal article" date="2021" name="Nat. Plants">
        <title>The Taxus genome provides insights into paclitaxel biosynthesis.</title>
        <authorList>
            <person name="Xiong X."/>
            <person name="Gou J."/>
            <person name="Liao Q."/>
            <person name="Li Y."/>
            <person name="Zhou Q."/>
            <person name="Bi G."/>
            <person name="Li C."/>
            <person name="Du R."/>
            <person name="Wang X."/>
            <person name="Sun T."/>
            <person name="Guo L."/>
            <person name="Liang H."/>
            <person name="Lu P."/>
            <person name="Wu Y."/>
            <person name="Zhang Z."/>
            <person name="Ro D.K."/>
            <person name="Shang Y."/>
            <person name="Huang S."/>
            <person name="Yan J."/>
        </authorList>
    </citation>
    <scope>NUCLEOTIDE SEQUENCE [LARGE SCALE GENOMIC DNA]</scope>
    <source>
        <strain evidence="2">Ta-2019</strain>
    </source>
</reference>
<feature type="domain" description="VOC" evidence="1">
    <location>
        <begin position="1"/>
        <end position="90"/>
    </location>
</feature>
<dbReference type="PANTHER" id="PTHR46142:SF3">
    <property type="entry name" value="F18B13.24 PROTEIN"/>
    <property type="match status" value="1"/>
</dbReference>
<organism evidence="2 3">
    <name type="scientific">Taxus chinensis</name>
    <name type="common">Chinese yew</name>
    <name type="synonym">Taxus wallichiana var. chinensis</name>
    <dbReference type="NCBI Taxonomy" id="29808"/>
    <lineage>
        <taxon>Eukaryota</taxon>
        <taxon>Viridiplantae</taxon>
        <taxon>Streptophyta</taxon>
        <taxon>Embryophyta</taxon>
        <taxon>Tracheophyta</taxon>
        <taxon>Spermatophyta</taxon>
        <taxon>Pinopsida</taxon>
        <taxon>Pinidae</taxon>
        <taxon>Conifers II</taxon>
        <taxon>Cupressales</taxon>
        <taxon>Taxaceae</taxon>
        <taxon>Taxus</taxon>
    </lineage>
</organism>
<keyword evidence="3" id="KW-1185">Reference proteome</keyword>
<dbReference type="Proteomes" id="UP000824469">
    <property type="component" value="Unassembled WGS sequence"/>
</dbReference>
<evidence type="ECO:0000313" key="2">
    <source>
        <dbReference type="EMBL" id="KAH9307605.1"/>
    </source>
</evidence>